<organism evidence="1 2">
    <name type="scientific">Clonostachys rosea f. rosea IK726</name>
    <dbReference type="NCBI Taxonomy" id="1349383"/>
    <lineage>
        <taxon>Eukaryota</taxon>
        <taxon>Fungi</taxon>
        <taxon>Dikarya</taxon>
        <taxon>Ascomycota</taxon>
        <taxon>Pezizomycotina</taxon>
        <taxon>Sordariomycetes</taxon>
        <taxon>Hypocreomycetidae</taxon>
        <taxon>Hypocreales</taxon>
        <taxon>Bionectriaceae</taxon>
        <taxon>Clonostachys</taxon>
    </lineage>
</organism>
<gene>
    <name evidence="1" type="ORF">CRV2_00016637</name>
</gene>
<proteinExistence type="predicted"/>
<protein>
    <submittedName>
        <fullName evidence="1">Uncharacterized protein</fullName>
    </submittedName>
</protein>
<reference evidence="1" key="2">
    <citation type="submission" date="2021-10" db="EMBL/GenBank/DDBJ databases">
        <authorList>
            <person name="Piombo E."/>
        </authorList>
    </citation>
    <scope>NUCLEOTIDE SEQUENCE</scope>
</reference>
<dbReference type="Proteomes" id="UP000836387">
    <property type="component" value="Unassembled WGS sequence"/>
</dbReference>
<evidence type="ECO:0000313" key="1">
    <source>
        <dbReference type="EMBL" id="CAG9955883.1"/>
    </source>
</evidence>
<accession>A0ACA9UU78</accession>
<keyword evidence="2" id="KW-1185">Reference proteome</keyword>
<dbReference type="EMBL" id="CADEHS020000625">
    <property type="protein sequence ID" value="CAG9955883.1"/>
    <property type="molecule type" value="Genomic_DNA"/>
</dbReference>
<reference evidence="1" key="1">
    <citation type="submission" date="2020-04" db="EMBL/GenBank/DDBJ databases">
        <authorList>
            <person name="Broberg M."/>
        </authorList>
    </citation>
    <scope>NUCLEOTIDE SEQUENCE</scope>
</reference>
<evidence type="ECO:0000313" key="2">
    <source>
        <dbReference type="Proteomes" id="UP000836387"/>
    </source>
</evidence>
<sequence length="566" mass="63616">MGFRNRAPKSPEERMAENIRLVGRDIASALPENPRPWWKEPHLLRLNMLLLVVMMAAATVGYDGAMMNALQINLEWKSYYNNPAKAKLGAINAMMPAGKIIGFFFVAPFSNRFGRKKALCLAFIITVIGAVIQAVSINLGLLIFARFILGFGCGVMSQPSPILLAELAYPTQRGKITALYHCFYFIGAIAAAWITFGTLRMSGSWSWRIPTLLQGAAPLMQLIFSYWLPESPRYLTRGIFRFNLAILERTRINTHTFSFSFLRFLVAKGRDEEARALLVKYHAAGDENSSLVEHEMIQIRAAVRDQYNQEKRPSLKKMVSSPANRMRLIISGMVAVSAQWSGNTVVSYYLTLVLDGVGIKNATHQSLINGGLQIFNLLATVGCGAMLVDVLGRRRLFQWSAIGMTVSYIIWTILNSRFDATGSASFGYAVIPMLFIFYFHYDIALTPLLYSYPTELFPYEWRSWGVAFTLIITNVVLIIGQVCNPIALAQLGWKYYILFCVLDAIFIVEVWFLFPETKGKSLEELADIFGRLDRKAPTDPGSNEVAMEETVKHEMDKGNIVHVDSR</sequence>
<comment type="caution">
    <text evidence="1">The sequence shown here is derived from an EMBL/GenBank/DDBJ whole genome shotgun (WGS) entry which is preliminary data.</text>
</comment>
<name>A0ACA9UU78_BIOOC</name>